<name>A0A194VC38_CYTMA</name>
<feature type="compositionally biased region" description="Polar residues" evidence="1">
    <location>
        <begin position="715"/>
        <end position="733"/>
    </location>
</feature>
<feature type="region of interest" description="Disordered" evidence="1">
    <location>
        <begin position="13"/>
        <end position="32"/>
    </location>
</feature>
<organism evidence="2 3">
    <name type="scientific">Cytospora mali</name>
    <name type="common">Apple Valsa canker fungus</name>
    <name type="synonym">Valsa mali</name>
    <dbReference type="NCBI Taxonomy" id="578113"/>
    <lineage>
        <taxon>Eukaryota</taxon>
        <taxon>Fungi</taxon>
        <taxon>Dikarya</taxon>
        <taxon>Ascomycota</taxon>
        <taxon>Pezizomycotina</taxon>
        <taxon>Sordariomycetes</taxon>
        <taxon>Sordariomycetidae</taxon>
        <taxon>Diaporthales</taxon>
        <taxon>Cytosporaceae</taxon>
        <taxon>Cytospora</taxon>
    </lineage>
</organism>
<keyword evidence="3" id="KW-1185">Reference proteome</keyword>
<feature type="compositionally biased region" description="Polar residues" evidence="1">
    <location>
        <begin position="693"/>
        <end position="702"/>
    </location>
</feature>
<dbReference type="AlphaFoldDB" id="A0A194VC38"/>
<gene>
    <name evidence="2" type="ORF">VP1G_08722</name>
</gene>
<evidence type="ECO:0000313" key="2">
    <source>
        <dbReference type="EMBL" id="KUI61562.1"/>
    </source>
</evidence>
<feature type="region of interest" description="Disordered" evidence="1">
    <location>
        <begin position="583"/>
        <end position="617"/>
    </location>
</feature>
<feature type="compositionally biased region" description="Low complexity" evidence="1">
    <location>
        <begin position="467"/>
        <end position="480"/>
    </location>
</feature>
<feature type="region of interest" description="Disordered" evidence="1">
    <location>
        <begin position="415"/>
        <end position="480"/>
    </location>
</feature>
<evidence type="ECO:0000256" key="1">
    <source>
        <dbReference type="SAM" id="MobiDB-lite"/>
    </source>
</evidence>
<dbReference type="Proteomes" id="UP000078576">
    <property type="component" value="Unassembled WGS sequence"/>
</dbReference>
<dbReference type="EMBL" id="KN714780">
    <property type="protein sequence ID" value="KUI61562.1"/>
    <property type="molecule type" value="Genomic_DNA"/>
</dbReference>
<evidence type="ECO:0000313" key="3">
    <source>
        <dbReference type="Proteomes" id="UP000078576"/>
    </source>
</evidence>
<protein>
    <submittedName>
        <fullName evidence="2">Uncharacterized protein</fullName>
    </submittedName>
</protein>
<feature type="compositionally biased region" description="Basic and acidic residues" evidence="1">
    <location>
        <begin position="648"/>
        <end position="658"/>
    </location>
</feature>
<feature type="region of interest" description="Disordered" evidence="1">
    <location>
        <begin position="647"/>
        <end position="799"/>
    </location>
</feature>
<feature type="compositionally biased region" description="Basic and acidic residues" evidence="1">
    <location>
        <begin position="786"/>
        <end position="799"/>
    </location>
</feature>
<feature type="compositionally biased region" description="Basic residues" evidence="1">
    <location>
        <begin position="767"/>
        <end position="785"/>
    </location>
</feature>
<proteinExistence type="predicted"/>
<accession>A0A194VC38</accession>
<dbReference type="OrthoDB" id="5241038at2759"/>
<sequence>MPIFKVRPEQPALPLRSSSVPPMHLHSPHTTHDLPLETVLPSVEENSTPTESKQSNAFAWSHLPKHIQQHILVHALIPDGPDTPIVIGLSEHRAHLNTTAVPIFLALGTWEAYINAASVFYQHIHVNLSLFSDTAMAFLTSLITIRPRSLVVKIQLHFTIKDNLVLFDTGYTVSQTRGKLIKTNIPTALRSMRTHGRLREVEFVILARLSAGSKNGRDGAVPGYYFPMAKIQLASLTIPVVEESGDLGGPSKSSTSEHAAQVIVAPAFLACRAFQSGLLPLLEDGGFEKTKLSLKTVGDTDADTAVDDTSTATHLVDGEAFVQYWLGATVLELLDSSPADHTWADPFPLIGESDEIMTDLVEAETLPGDSEVAASLEIRHGLDSSPIKYPSSTSSSDTASSMEVVIDMDTLGHDSRREERASSEDSNASEEVVHDLHKKFGVTSSGSTERNYYEPLDGLGSHEDESSSTSDDSDAVSPSPAAHLAIAREDLITTLTAAVESDNTMEAIAKVNQERELNSYRPPKKLCRHDHTFLHRSSCRCRTGDRSGLSYEDEEDPETPTRKVSPAVIRTGLTDLDGMMMSGALRAGDKGTDSEADTDSLRSAGASEDDRGHEVPPVDLSLLEDVFSARAEDVTILGVPTDMISSFEKTERRSKESEVPGGAESVDLSMGDDDKTHSSVSGQTSKMDKPDTQVGTSSNSLTPLPDQAKHLAVSRGTQTKSLPNKTNIGTSHMPTGKAKTALSETNNRVSSKRKTPPTSHGSGRSPKASRRKRARASKEKRLRLARRMEAAAAEETRVD</sequence>
<feature type="region of interest" description="Disordered" evidence="1">
    <location>
        <begin position="541"/>
        <end position="562"/>
    </location>
</feature>
<reference evidence="3" key="1">
    <citation type="submission" date="2014-12" db="EMBL/GenBank/DDBJ databases">
        <title>Genome Sequence of Valsa Canker Pathogens Uncovers a Specific Adaption of Colonization on Woody Bark.</title>
        <authorList>
            <person name="Yin Z."/>
            <person name="Liu H."/>
            <person name="Gao X."/>
            <person name="Li Z."/>
            <person name="Song N."/>
            <person name="Ke X."/>
            <person name="Dai Q."/>
            <person name="Wu Y."/>
            <person name="Sun Y."/>
            <person name="Xu J.-R."/>
            <person name="Kang Z.K."/>
            <person name="Wang L."/>
            <person name="Huang L."/>
        </authorList>
    </citation>
    <scope>NUCLEOTIDE SEQUENCE [LARGE SCALE GENOMIC DNA]</scope>
    <source>
        <strain evidence="3">SXYL134</strain>
    </source>
</reference>